<accession>A0A3M6UPC5</accession>
<sequence length="133" mass="15006">KSLHVLEHLLKSDIPCEASRMTRFCTNLEGITKSENGILSKATKTSGENKEKYQLEDCKLIQYIIIQTNIIRTVWQTVRRITNEILGVEGLNQCWRHCRLQSTADQSLALFSGMSSHSQTDSTTVSALFDSNT</sequence>
<proteinExistence type="predicted"/>
<dbReference type="OrthoDB" id="118154at2759"/>
<reference evidence="1 2" key="1">
    <citation type="journal article" date="2018" name="Sci. Rep.">
        <title>Comparative analysis of the Pocillopora damicornis genome highlights role of immune system in coral evolution.</title>
        <authorList>
            <person name="Cunning R."/>
            <person name="Bay R.A."/>
            <person name="Gillette P."/>
            <person name="Baker A.C."/>
            <person name="Traylor-Knowles N."/>
        </authorList>
    </citation>
    <scope>NUCLEOTIDE SEQUENCE [LARGE SCALE GENOMIC DNA]</scope>
    <source>
        <strain evidence="1">RSMAS</strain>
        <tissue evidence="1">Whole animal</tissue>
    </source>
</reference>
<keyword evidence="2" id="KW-1185">Reference proteome</keyword>
<evidence type="ECO:0000313" key="2">
    <source>
        <dbReference type="Proteomes" id="UP000275408"/>
    </source>
</evidence>
<organism evidence="1 2">
    <name type="scientific">Pocillopora damicornis</name>
    <name type="common">Cauliflower coral</name>
    <name type="synonym">Millepora damicornis</name>
    <dbReference type="NCBI Taxonomy" id="46731"/>
    <lineage>
        <taxon>Eukaryota</taxon>
        <taxon>Metazoa</taxon>
        <taxon>Cnidaria</taxon>
        <taxon>Anthozoa</taxon>
        <taxon>Hexacorallia</taxon>
        <taxon>Scleractinia</taxon>
        <taxon>Astrocoeniina</taxon>
        <taxon>Pocilloporidae</taxon>
        <taxon>Pocillopora</taxon>
    </lineage>
</organism>
<dbReference type="AlphaFoldDB" id="A0A3M6UPC5"/>
<name>A0A3M6UPC5_POCDA</name>
<evidence type="ECO:0000313" key="1">
    <source>
        <dbReference type="EMBL" id="RMX55449.1"/>
    </source>
</evidence>
<gene>
    <name evidence="1" type="ORF">pdam_00019370</name>
</gene>
<feature type="non-terminal residue" evidence="1">
    <location>
        <position position="1"/>
    </location>
</feature>
<comment type="caution">
    <text evidence="1">The sequence shown here is derived from an EMBL/GenBank/DDBJ whole genome shotgun (WGS) entry which is preliminary data.</text>
</comment>
<dbReference type="Proteomes" id="UP000275408">
    <property type="component" value="Unassembled WGS sequence"/>
</dbReference>
<protein>
    <submittedName>
        <fullName evidence="1">Uncharacterized protein</fullName>
    </submittedName>
</protein>
<dbReference type="EMBL" id="RCHS01001049">
    <property type="protein sequence ID" value="RMX55449.1"/>
    <property type="molecule type" value="Genomic_DNA"/>
</dbReference>